<evidence type="ECO:0008006" key="4">
    <source>
        <dbReference type="Google" id="ProtNLM"/>
    </source>
</evidence>
<dbReference type="AlphaFoldDB" id="A0A1M6VF37"/>
<gene>
    <name evidence="2" type="ORF">SAMN05444266_101178</name>
</gene>
<dbReference type="STRING" id="1419482.SAMN05444266_101178"/>
<sequence>MKKITYLLLAVVLIACDRKGSSKYDNEEDTNTAKTQTNTKKTPAKAAKPIGGERINKSATIRQQPNGTALASLLDYVPVRCASIRKGWYPVSVDFDITADEYRKPSFRKGRKLVVNGVPAGSLLRDVKLPVSTNGDRMWATIDGYTEQSSIRQGTIIEVAAVNFLKQHKDYSVAGLQPFIHNFQLDEDSAIKPYALYYNYESGIDDPSPGYRLAFICQGKQLIGILHSRPLTLQGTTPKRLQRGFAVNFLPGIDDYLKEDFCKKFNTYIVSVD</sequence>
<evidence type="ECO:0000313" key="3">
    <source>
        <dbReference type="Proteomes" id="UP000184420"/>
    </source>
</evidence>
<reference evidence="2 3" key="1">
    <citation type="submission" date="2016-11" db="EMBL/GenBank/DDBJ databases">
        <authorList>
            <person name="Jaros S."/>
            <person name="Januszkiewicz K."/>
            <person name="Wedrychowicz H."/>
        </authorList>
    </citation>
    <scope>NUCLEOTIDE SEQUENCE [LARGE SCALE GENOMIC DNA]</scope>
    <source>
        <strain evidence="2 3">DSM 27406</strain>
    </source>
</reference>
<organism evidence="2 3">
    <name type="scientific">Chitinophaga jiangningensis</name>
    <dbReference type="NCBI Taxonomy" id="1419482"/>
    <lineage>
        <taxon>Bacteria</taxon>
        <taxon>Pseudomonadati</taxon>
        <taxon>Bacteroidota</taxon>
        <taxon>Chitinophagia</taxon>
        <taxon>Chitinophagales</taxon>
        <taxon>Chitinophagaceae</taxon>
        <taxon>Chitinophaga</taxon>
    </lineage>
</organism>
<dbReference type="OrthoDB" id="1437031at2"/>
<dbReference type="Proteomes" id="UP000184420">
    <property type="component" value="Unassembled WGS sequence"/>
</dbReference>
<protein>
    <recommendedName>
        <fullName evidence="4">Lipoprotein</fullName>
    </recommendedName>
</protein>
<feature type="compositionally biased region" description="Low complexity" evidence="1">
    <location>
        <begin position="32"/>
        <end position="49"/>
    </location>
</feature>
<evidence type="ECO:0000313" key="2">
    <source>
        <dbReference type="EMBL" id="SHK79955.1"/>
    </source>
</evidence>
<accession>A0A1M6VF37</accession>
<evidence type="ECO:0000256" key="1">
    <source>
        <dbReference type="SAM" id="MobiDB-lite"/>
    </source>
</evidence>
<dbReference type="RefSeq" id="WP_073077097.1">
    <property type="nucleotide sequence ID" value="NZ_FRBL01000001.1"/>
</dbReference>
<keyword evidence="3" id="KW-1185">Reference proteome</keyword>
<dbReference type="PROSITE" id="PS51257">
    <property type="entry name" value="PROKAR_LIPOPROTEIN"/>
    <property type="match status" value="1"/>
</dbReference>
<name>A0A1M6VF37_9BACT</name>
<feature type="region of interest" description="Disordered" evidence="1">
    <location>
        <begin position="21"/>
        <end position="50"/>
    </location>
</feature>
<proteinExistence type="predicted"/>
<dbReference type="EMBL" id="FRBL01000001">
    <property type="protein sequence ID" value="SHK79955.1"/>
    <property type="molecule type" value="Genomic_DNA"/>
</dbReference>